<accession>A0ABQ9GU00</accession>
<protein>
    <submittedName>
        <fullName evidence="2">Uncharacterized protein</fullName>
    </submittedName>
</protein>
<name>A0ABQ9GU00_9NEOP</name>
<sequence>MKVKRTVVGLKEKLPADSDVFLNEQSVNINAQTFFVVIKKFGYYFHISKESLAILILDGRFVRNHSRAFAKVELGDLIKEAWERAATVGLASKSFCGTSMWPVYRNAIPDNDFLSEVNTVTAQDSSTYQNPQSSKPTSGPPQSSKPHPTTTASQLPSTAIHITPTKYSQRSDEPSTSRRAIKALSPLPMLNYLSSSRGRKRGKARELISPDSNSKVKFQKMRSGKSKTALSTEK</sequence>
<evidence type="ECO:0000313" key="3">
    <source>
        <dbReference type="Proteomes" id="UP001159363"/>
    </source>
</evidence>
<dbReference type="EMBL" id="JARBHB010000009">
    <property type="protein sequence ID" value="KAJ8875509.1"/>
    <property type="molecule type" value="Genomic_DNA"/>
</dbReference>
<feature type="region of interest" description="Disordered" evidence="1">
    <location>
        <begin position="124"/>
        <end position="234"/>
    </location>
</feature>
<dbReference type="Proteomes" id="UP001159363">
    <property type="component" value="Chromosome 8"/>
</dbReference>
<evidence type="ECO:0000313" key="2">
    <source>
        <dbReference type="EMBL" id="KAJ8875509.1"/>
    </source>
</evidence>
<reference evidence="2 3" key="1">
    <citation type="submission" date="2023-02" db="EMBL/GenBank/DDBJ databases">
        <title>LHISI_Scaffold_Assembly.</title>
        <authorList>
            <person name="Stuart O.P."/>
            <person name="Cleave R."/>
            <person name="Magrath M.J.L."/>
            <person name="Mikheyev A.S."/>
        </authorList>
    </citation>
    <scope>NUCLEOTIDE SEQUENCE [LARGE SCALE GENOMIC DNA]</scope>
    <source>
        <strain evidence="2">Daus_M_001</strain>
        <tissue evidence="2">Leg muscle</tissue>
    </source>
</reference>
<evidence type="ECO:0000256" key="1">
    <source>
        <dbReference type="SAM" id="MobiDB-lite"/>
    </source>
</evidence>
<keyword evidence="3" id="KW-1185">Reference proteome</keyword>
<comment type="caution">
    <text evidence="2">The sequence shown here is derived from an EMBL/GenBank/DDBJ whole genome shotgun (WGS) entry which is preliminary data.</text>
</comment>
<feature type="compositionally biased region" description="Polar residues" evidence="1">
    <location>
        <begin position="124"/>
        <end position="157"/>
    </location>
</feature>
<organism evidence="2 3">
    <name type="scientific">Dryococelus australis</name>
    <dbReference type="NCBI Taxonomy" id="614101"/>
    <lineage>
        <taxon>Eukaryota</taxon>
        <taxon>Metazoa</taxon>
        <taxon>Ecdysozoa</taxon>
        <taxon>Arthropoda</taxon>
        <taxon>Hexapoda</taxon>
        <taxon>Insecta</taxon>
        <taxon>Pterygota</taxon>
        <taxon>Neoptera</taxon>
        <taxon>Polyneoptera</taxon>
        <taxon>Phasmatodea</taxon>
        <taxon>Verophasmatodea</taxon>
        <taxon>Anareolatae</taxon>
        <taxon>Phasmatidae</taxon>
        <taxon>Eurycanthinae</taxon>
        <taxon>Dryococelus</taxon>
    </lineage>
</organism>
<gene>
    <name evidence="2" type="ORF">PR048_023404</name>
</gene>
<proteinExistence type="predicted"/>